<proteinExistence type="predicted"/>
<dbReference type="SUPFAM" id="SSF52540">
    <property type="entry name" value="P-loop containing nucleoside triphosphate hydrolases"/>
    <property type="match status" value="1"/>
</dbReference>
<dbReference type="InterPro" id="IPR017911">
    <property type="entry name" value="MacB-like_ATP-bd"/>
</dbReference>
<dbReference type="Proteomes" id="UP001214441">
    <property type="component" value="Unassembled WGS sequence"/>
</dbReference>
<keyword evidence="2" id="KW-0547">Nucleotide-binding</keyword>
<evidence type="ECO:0000256" key="1">
    <source>
        <dbReference type="ARBA" id="ARBA00022448"/>
    </source>
</evidence>
<evidence type="ECO:0000313" key="6">
    <source>
        <dbReference type="Proteomes" id="UP001214441"/>
    </source>
</evidence>
<evidence type="ECO:0000256" key="3">
    <source>
        <dbReference type="ARBA" id="ARBA00022840"/>
    </source>
</evidence>
<dbReference type="Pfam" id="PF00005">
    <property type="entry name" value="ABC_tran"/>
    <property type="match status" value="1"/>
</dbReference>
<accession>A0ABT6ZQ83</accession>
<gene>
    <name evidence="5" type="ORF">NMN56_004385</name>
</gene>
<keyword evidence="6" id="KW-1185">Reference proteome</keyword>
<dbReference type="Gene3D" id="3.40.50.300">
    <property type="entry name" value="P-loop containing nucleotide triphosphate hydrolases"/>
    <property type="match status" value="1"/>
</dbReference>
<reference evidence="5 6" key="1">
    <citation type="submission" date="2023-05" db="EMBL/GenBank/DDBJ databases">
        <title>Streptantibioticus silvisoli sp. nov., acidotolerant actinomycetes 1 from pine litter.</title>
        <authorList>
            <person name="Swiecimska M."/>
            <person name="Golinska P."/>
            <person name="Sangal V."/>
            <person name="Wachnowicz B."/>
            <person name="Goodfellow M."/>
        </authorList>
    </citation>
    <scope>NUCLEOTIDE SEQUENCE [LARGE SCALE GENOMIC DNA]</scope>
    <source>
        <strain evidence="5 6">DSM 42109</strain>
    </source>
</reference>
<dbReference type="GO" id="GO:0005524">
    <property type="term" value="F:ATP binding"/>
    <property type="evidence" value="ECO:0007669"/>
    <property type="project" value="UniProtKB-KW"/>
</dbReference>
<dbReference type="EMBL" id="JANCPR020000003">
    <property type="protein sequence ID" value="MDJ1131208.1"/>
    <property type="molecule type" value="Genomic_DNA"/>
</dbReference>
<dbReference type="InterPro" id="IPR015854">
    <property type="entry name" value="ABC_transpr_LolD-like"/>
</dbReference>
<keyword evidence="1" id="KW-0813">Transport</keyword>
<evidence type="ECO:0000313" key="5">
    <source>
        <dbReference type="EMBL" id="MDJ1131208.1"/>
    </source>
</evidence>
<protein>
    <submittedName>
        <fullName evidence="5">ABC transporter ATP-binding protein</fullName>
    </submittedName>
</protein>
<evidence type="ECO:0000259" key="4">
    <source>
        <dbReference type="PROSITE" id="PS50893"/>
    </source>
</evidence>
<sequence>MRGLSYSLADRVLFDGLDLQVARGESVAVTGASGSGKSTLLSCVLGLIKPGEGTVAVTGTPTTGLSGKRMARVRSESIGMVFQFGELLPELTPVENVALAPLLSRTATTPSGDPKSEDPFVRAEGLLTDLGVPVRTATSRLSGGERQRTAVARALMNAPGLLLADEPTGALDADTRELVADLLFSLPRRHSCGLLVVTHDVTVAQRADRVLHLRHGRLTPADRASAPDEVRP</sequence>
<evidence type="ECO:0000256" key="2">
    <source>
        <dbReference type="ARBA" id="ARBA00022741"/>
    </source>
</evidence>
<comment type="caution">
    <text evidence="5">The sequence shown here is derived from an EMBL/GenBank/DDBJ whole genome shotgun (WGS) entry which is preliminary data.</text>
</comment>
<feature type="domain" description="ABC transporter" evidence="4">
    <location>
        <begin position="1"/>
        <end position="232"/>
    </location>
</feature>
<organism evidence="5 6">
    <name type="scientific">Streptomyces iconiensis</name>
    <dbReference type="NCBI Taxonomy" id="1384038"/>
    <lineage>
        <taxon>Bacteria</taxon>
        <taxon>Bacillati</taxon>
        <taxon>Actinomycetota</taxon>
        <taxon>Actinomycetes</taxon>
        <taxon>Kitasatosporales</taxon>
        <taxon>Streptomycetaceae</taxon>
        <taxon>Streptomyces</taxon>
    </lineage>
</organism>
<dbReference type="InterPro" id="IPR027417">
    <property type="entry name" value="P-loop_NTPase"/>
</dbReference>
<dbReference type="SMART" id="SM00382">
    <property type="entry name" value="AAA"/>
    <property type="match status" value="1"/>
</dbReference>
<dbReference type="CDD" id="cd03255">
    <property type="entry name" value="ABC_MJ0796_LolCDE_FtsE"/>
    <property type="match status" value="1"/>
</dbReference>
<dbReference type="InterPro" id="IPR003593">
    <property type="entry name" value="AAA+_ATPase"/>
</dbReference>
<dbReference type="InterPro" id="IPR003439">
    <property type="entry name" value="ABC_transporter-like_ATP-bd"/>
</dbReference>
<dbReference type="PANTHER" id="PTHR24220:SF659">
    <property type="entry name" value="TRANSPORTER, PUTATIVE-RELATED"/>
    <property type="match status" value="1"/>
</dbReference>
<dbReference type="PANTHER" id="PTHR24220">
    <property type="entry name" value="IMPORT ATP-BINDING PROTEIN"/>
    <property type="match status" value="1"/>
</dbReference>
<dbReference type="PROSITE" id="PS50893">
    <property type="entry name" value="ABC_TRANSPORTER_2"/>
    <property type="match status" value="1"/>
</dbReference>
<name>A0ABT6ZQ83_9ACTN</name>
<keyword evidence="3 5" id="KW-0067">ATP-binding</keyword>